<dbReference type="KEGG" id="vg:40074408"/>
<evidence type="ECO:0000313" key="1">
    <source>
        <dbReference type="EMBL" id="BAW18987.1"/>
    </source>
</evidence>
<dbReference type="RefSeq" id="YP_009598706.1">
    <property type="nucleotide sequence ID" value="NC_041911.1"/>
</dbReference>
<evidence type="ECO:0008006" key="3">
    <source>
        <dbReference type="Google" id="ProtNLM"/>
    </source>
</evidence>
<evidence type="ECO:0000313" key="2">
    <source>
        <dbReference type="Proteomes" id="UP000222831"/>
    </source>
</evidence>
<dbReference type="Proteomes" id="UP000222831">
    <property type="component" value="Segment"/>
</dbReference>
<name>A0A1L7N0K1_9CAUD</name>
<proteinExistence type="predicted"/>
<dbReference type="EMBL" id="AP017924">
    <property type="protein sequence ID" value="BAW18987.1"/>
    <property type="molecule type" value="Genomic_DNA"/>
</dbReference>
<keyword evidence="2" id="KW-1185">Reference proteome</keyword>
<protein>
    <recommendedName>
        <fullName evidence="3">Phage protein</fullName>
    </recommendedName>
</protein>
<organism evidence="1 2">
    <name type="scientific">Ralstonia phage RP12</name>
    <dbReference type="NCBI Taxonomy" id="1923889"/>
    <lineage>
        <taxon>Viruses</taxon>
        <taxon>Duplodnaviria</taxon>
        <taxon>Heunggongvirae</taxon>
        <taxon>Uroviricota</taxon>
        <taxon>Caudoviricetes</taxon>
        <taxon>Chimalliviridae</taxon>
        <taxon>Ripduovirus</taxon>
        <taxon>Ripduovirus RP12</taxon>
    </lineage>
</organism>
<accession>A0A1L7N0K1</accession>
<reference evidence="1 2" key="1">
    <citation type="submission" date="2016-12" db="EMBL/GenBank/DDBJ databases">
        <title>Characterization of two jumbo phages RP12 and RP31 infecting the phytopathogen Ralstonia solanacearum.</title>
        <authorList>
            <person name="Kawasaki T."/>
            <person name="Yoshikawa G."/>
            <person name="Ogata H."/>
            <person name="Yamada T."/>
        </authorList>
    </citation>
    <scope>NUCLEOTIDE SEQUENCE [LARGE SCALE GENOMIC DNA]</scope>
    <source>
        <strain evidence="1 2">RP12</strain>
    </source>
</reference>
<dbReference type="GeneID" id="40074408"/>
<sequence length="123" mass="13971">MSEHTVVFTAKEIFQQIHRELIKLGVDTETIPLEVWNKYIIARAVEDVLLVDLTPEYEAGMESIAAVVRSNYRRSDGDDTFTLQEDVGSNKLFPYIGSGDLAFESNVELRRHCVIISPRRKTG</sequence>